<reference evidence="2 3" key="1">
    <citation type="journal article" date="2019" name="Sci. Rep.">
        <title>Orb-weaving spider Araneus ventricosus genome elucidates the spidroin gene catalogue.</title>
        <authorList>
            <person name="Kono N."/>
            <person name="Nakamura H."/>
            <person name="Ohtoshi R."/>
            <person name="Moran D.A.P."/>
            <person name="Shinohara A."/>
            <person name="Yoshida Y."/>
            <person name="Fujiwara M."/>
            <person name="Mori M."/>
            <person name="Tomita M."/>
            <person name="Arakawa K."/>
        </authorList>
    </citation>
    <scope>NUCLEOTIDE SEQUENCE [LARGE SCALE GENOMIC DNA]</scope>
</reference>
<evidence type="ECO:0000313" key="2">
    <source>
        <dbReference type="EMBL" id="GBO14740.1"/>
    </source>
</evidence>
<gene>
    <name evidence="2" type="ORF">AVEN_153163_1</name>
</gene>
<dbReference type="EMBL" id="BGPR01038854">
    <property type="protein sequence ID" value="GBO14740.1"/>
    <property type="molecule type" value="Genomic_DNA"/>
</dbReference>
<dbReference type="Proteomes" id="UP000499080">
    <property type="component" value="Unassembled WGS sequence"/>
</dbReference>
<protein>
    <submittedName>
        <fullName evidence="2">Uncharacterized protein</fullName>
    </submittedName>
</protein>
<evidence type="ECO:0000313" key="3">
    <source>
        <dbReference type="Proteomes" id="UP000499080"/>
    </source>
</evidence>
<sequence>MHRRSIETTNQSATVHSDPLLRILPAFKTTTPPAPISSEGREPYSSPHVSAPSAFQHLWPSRTDGVVRYPDWLEIITSAPRCSNSHRCFCTHDRICRGAV</sequence>
<evidence type="ECO:0000256" key="1">
    <source>
        <dbReference type="SAM" id="MobiDB-lite"/>
    </source>
</evidence>
<name>A0A4Y2UT61_ARAVE</name>
<proteinExistence type="predicted"/>
<organism evidence="2 3">
    <name type="scientific">Araneus ventricosus</name>
    <name type="common">Orbweaver spider</name>
    <name type="synonym">Epeira ventricosa</name>
    <dbReference type="NCBI Taxonomy" id="182803"/>
    <lineage>
        <taxon>Eukaryota</taxon>
        <taxon>Metazoa</taxon>
        <taxon>Ecdysozoa</taxon>
        <taxon>Arthropoda</taxon>
        <taxon>Chelicerata</taxon>
        <taxon>Arachnida</taxon>
        <taxon>Araneae</taxon>
        <taxon>Araneomorphae</taxon>
        <taxon>Entelegynae</taxon>
        <taxon>Araneoidea</taxon>
        <taxon>Araneidae</taxon>
        <taxon>Araneus</taxon>
    </lineage>
</organism>
<keyword evidence="3" id="KW-1185">Reference proteome</keyword>
<comment type="caution">
    <text evidence="2">The sequence shown here is derived from an EMBL/GenBank/DDBJ whole genome shotgun (WGS) entry which is preliminary data.</text>
</comment>
<dbReference type="AlphaFoldDB" id="A0A4Y2UT61"/>
<accession>A0A4Y2UT61</accession>
<feature type="region of interest" description="Disordered" evidence="1">
    <location>
        <begin position="28"/>
        <end position="49"/>
    </location>
</feature>